<dbReference type="Proteomes" id="UP000019151">
    <property type="component" value="Chromosome"/>
</dbReference>
<dbReference type="InParanoid" id="W0RC32"/>
<dbReference type="InterPro" id="IPR027056">
    <property type="entry name" value="Gluconate_2DH_su3"/>
</dbReference>
<evidence type="ECO:0000313" key="3">
    <source>
        <dbReference type="Proteomes" id="UP000019151"/>
    </source>
</evidence>
<dbReference type="OrthoDB" id="122105at2"/>
<dbReference type="STRING" id="861299.J421_0338"/>
<evidence type="ECO:0000313" key="2">
    <source>
        <dbReference type="EMBL" id="AHG87875.1"/>
    </source>
</evidence>
<keyword evidence="1" id="KW-0732">Signal</keyword>
<accession>W0RC32</accession>
<dbReference type="InterPro" id="IPR006311">
    <property type="entry name" value="TAT_signal"/>
</dbReference>
<proteinExistence type="predicted"/>
<feature type="signal peptide" evidence="1">
    <location>
        <begin position="1"/>
        <end position="34"/>
    </location>
</feature>
<evidence type="ECO:0008006" key="4">
    <source>
        <dbReference type="Google" id="ProtNLM"/>
    </source>
</evidence>
<sequence length="195" mass="20522">MSPDELTRRRFLGAVAGGAAALWLTALDAPPAAAEPNATDTETYRGERLATLTASQAADLDAFAAQIVPSEPDGLGAREAGSVFFIDRGLATFAKEQRPLFTKGLGELRDAAAARGGRSFAALPAAGQLAVLSAMEEAKSEFFGAARAAVVAGLLADPKHGGNRGRVGWRLIGFENRFHWMAPFGWYDGRTTDAD</sequence>
<gene>
    <name evidence="2" type="ORF">J421_0338</name>
</gene>
<dbReference type="KEGG" id="gba:J421_0338"/>
<protein>
    <recommendedName>
        <fullName evidence="4">Gluconate 2-dehydrogenase subunit 3 family protein</fullName>
    </recommendedName>
</protein>
<dbReference type="RefSeq" id="WP_025409430.1">
    <property type="nucleotide sequence ID" value="NZ_CP007128.1"/>
</dbReference>
<reference evidence="2 3" key="1">
    <citation type="journal article" date="2014" name="Genome Announc.">
        <title>Genome Sequence and Methylome of Soil Bacterium Gemmatirosa kalamazoonensis KBS708T, a Member of the Rarely Cultivated Gemmatimonadetes Phylum.</title>
        <authorList>
            <person name="Debruyn J.M."/>
            <person name="Radosevich M."/>
            <person name="Wommack K.E."/>
            <person name="Polson S.W."/>
            <person name="Hauser L.J."/>
            <person name="Fawaz M.N."/>
            <person name="Korlach J."/>
            <person name="Tsai Y.C."/>
        </authorList>
    </citation>
    <scope>NUCLEOTIDE SEQUENCE [LARGE SCALE GENOMIC DNA]</scope>
    <source>
        <strain evidence="2 3">KBS708</strain>
    </source>
</reference>
<keyword evidence="3" id="KW-1185">Reference proteome</keyword>
<name>W0RC32_9BACT</name>
<dbReference type="PROSITE" id="PS51318">
    <property type="entry name" value="TAT"/>
    <property type="match status" value="1"/>
</dbReference>
<dbReference type="Pfam" id="PF13618">
    <property type="entry name" value="Gluconate_2-dh3"/>
    <property type="match status" value="1"/>
</dbReference>
<dbReference type="HOGENOM" id="CLU_065508_1_0_0"/>
<feature type="chain" id="PRO_5004793867" description="Gluconate 2-dehydrogenase subunit 3 family protein" evidence="1">
    <location>
        <begin position="35"/>
        <end position="195"/>
    </location>
</feature>
<dbReference type="EMBL" id="CP007128">
    <property type="protein sequence ID" value="AHG87875.1"/>
    <property type="molecule type" value="Genomic_DNA"/>
</dbReference>
<dbReference type="AlphaFoldDB" id="W0RC32"/>
<evidence type="ECO:0000256" key="1">
    <source>
        <dbReference type="SAM" id="SignalP"/>
    </source>
</evidence>
<organism evidence="2 3">
    <name type="scientific">Gemmatirosa kalamazoonensis</name>
    <dbReference type="NCBI Taxonomy" id="861299"/>
    <lineage>
        <taxon>Bacteria</taxon>
        <taxon>Pseudomonadati</taxon>
        <taxon>Gemmatimonadota</taxon>
        <taxon>Gemmatimonadia</taxon>
        <taxon>Gemmatimonadales</taxon>
        <taxon>Gemmatimonadaceae</taxon>
        <taxon>Gemmatirosa</taxon>
    </lineage>
</organism>